<comment type="subcellular location">
    <subcellularLocation>
        <location evidence="1">Membrane</location>
    </subcellularLocation>
</comment>
<dbReference type="Pfam" id="PF01094">
    <property type="entry name" value="ANF_receptor"/>
    <property type="match status" value="1"/>
</dbReference>
<keyword evidence="3" id="KW-1133">Transmembrane helix</keyword>
<comment type="caution">
    <text evidence="6">The sequence shown here is derived from an EMBL/GenBank/DDBJ whole genome shotgun (WGS) entry which is preliminary data.</text>
</comment>
<proteinExistence type="predicted"/>
<name>A0ABN9MK85_9NEOB</name>
<evidence type="ECO:0000256" key="4">
    <source>
        <dbReference type="ARBA" id="ARBA00023136"/>
    </source>
</evidence>
<evidence type="ECO:0000313" key="6">
    <source>
        <dbReference type="EMBL" id="CAJ0966015.1"/>
    </source>
</evidence>
<keyword evidence="4" id="KW-0472">Membrane</keyword>
<dbReference type="Gene3D" id="3.40.50.2300">
    <property type="match status" value="2"/>
</dbReference>
<sequence length="446" mass="50287">MRFLGASVGAQRTQLVAFFLRYKNERMRHKMQRFAAFCMRFCVCCALRRRRSTQQRKCERSLKDQVLSALAFIAACFIDSGLVSYFSTSPQLSDRTQFPSFFRTVPSDAFQSLGLAQMVKHFGWTWVGLIAPDNDYGQEGIKVMKQEITRSGACLAFTQYITSDVIYKNIQDIAKIVKMSTAKVVVVFSTDIYLILLLEEILVQNVSGKIFVASEGWSISNVLSVDRYSSILLGTIGFAFHSSTLNGFQEYLNNINPNNIPGVQWAKIFWGEAFGCSFAIKDNASGYNNESKLCTGFEDLSDIHNLYNDASNLRTSFNVYSAVHVIAKALGDLMLGNECNGPFSGGKCTDLKMFKPWQLLYYLKKVRVSFSNMKELFFNENGDPPAMYDIVNWQRHPDGSVAQVKVGSYDTVVGCNDSFTINASLVWWQHGSHEFLTFECMEDGES</sequence>
<dbReference type="PRINTS" id="PR00592">
    <property type="entry name" value="CASENSINGR"/>
</dbReference>
<evidence type="ECO:0000313" key="7">
    <source>
        <dbReference type="Proteomes" id="UP001176940"/>
    </source>
</evidence>
<protein>
    <recommendedName>
        <fullName evidence="5">Receptor ligand binding region domain-containing protein</fullName>
    </recommendedName>
</protein>
<dbReference type="Proteomes" id="UP001176940">
    <property type="component" value="Unassembled WGS sequence"/>
</dbReference>
<reference evidence="6" key="1">
    <citation type="submission" date="2023-07" db="EMBL/GenBank/DDBJ databases">
        <authorList>
            <person name="Stuckert A."/>
        </authorList>
    </citation>
    <scope>NUCLEOTIDE SEQUENCE</scope>
</reference>
<keyword evidence="7" id="KW-1185">Reference proteome</keyword>
<organism evidence="6 7">
    <name type="scientific">Ranitomeya imitator</name>
    <name type="common">mimic poison frog</name>
    <dbReference type="NCBI Taxonomy" id="111125"/>
    <lineage>
        <taxon>Eukaryota</taxon>
        <taxon>Metazoa</taxon>
        <taxon>Chordata</taxon>
        <taxon>Craniata</taxon>
        <taxon>Vertebrata</taxon>
        <taxon>Euteleostomi</taxon>
        <taxon>Amphibia</taxon>
        <taxon>Batrachia</taxon>
        <taxon>Anura</taxon>
        <taxon>Neobatrachia</taxon>
        <taxon>Hyloidea</taxon>
        <taxon>Dendrobatidae</taxon>
        <taxon>Dendrobatinae</taxon>
        <taxon>Ranitomeya</taxon>
    </lineage>
</organism>
<dbReference type="EMBL" id="CAUEEQ010071268">
    <property type="protein sequence ID" value="CAJ0966015.1"/>
    <property type="molecule type" value="Genomic_DNA"/>
</dbReference>
<dbReference type="InterPro" id="IPR028082">
    <property type="entry name" value="Peripla_BP_I"/>
</dbReference>
<evidence type="ECO:0000256" key="3">
    <source>
        <dbReference type="ARBA" id="ARBA00022989"/>
    </source>
</evidence>
<feature type="domain" description="Receptor ligand binding region" evidence="5">
    <location>
        <begin position="67"/>
        <end position="395"/>
    </location>
</feature>
<evidence type="ECO:0000256" key="1">
    <source>
        <dbReference type="ARBA" id="ARBA00004370"/>
    </source>
</evidence>
<evidence type="ECO:0000259" key="5">
    <source>
        <dbReference type="Pfam" id="PF01094"/>
    </source>
</evidence>
<accession>A0ABN9MK85</accession>
<dbReference type="InterPro" id="IPR001828">
    <property type="entry name" value="ANF_lig-bd_rcpt"/>
</dbReference>
<evidence type="ECO:0000256" key="2">
    <source>
        <dbReference type="ARBA" id="ARBA00022692"/>
    </source>
</evidence>
<dbReference type="PANTHER" id="PTHR24061:SF0">
    <property type="entry name" value="C-FAMILY ODORANT RECEPTOR OLFCT1"/>
    <property type="match status" value="1"/>
</dbReference>
<dbReference type="SUPFAM" id="SSF53822">
    <property type="entry name" value="Periplasmic binding protein-like I"/>
    <property type="match status" value="1"/>
</dbReference>
<dbReference type="PANTHER" id="PTHR24061">
    <property type="entry name" value="CALCIUM-SENSING RECEPTOR-RELATED"/>
    <property type="match status" value="1"/>
</dbReference>
<gene>
    <name evidence="6" type="ORF">RIMI_LOCUS20845394</name>
</gene>
<keyword evidence="2" id="KW-0812">Transmembrane</keyword>
<dbReference type="InterPro" id="IPR000068">
    <property type="entry name" value="GPCR_3_Ca_sens_rcpt-rel"/>
</dbReference>